<accession>G5RTS7</accession>
<comment type="caution">
    <text evidence="1">The sequence shown here is derived from an EMBL/GenBank/DDBJ whole genome shotgun (WGS) entry which is preliminary data.</text>
</comment>
<evidence type="ECO:0000313" key="1">
    <source>
        <dbReference type="EMBL" id="EHD04729.1"/>
    </source>
</evidence>
<name>G5RTS7_SALET</name>
<organism evidence="1 2">
    <name type="scientific">Salmonella enterica subsp. enterica serovar Urbana str. R8-2977</name>
    <dbReference type="NCBI Taxonomy" id="913084"/>
    <lineage>
        <taxon>Bacteria</taxon>
        <taxon>Pseudomonadati</taxon>
        <taxon>Pseudomonadota</taxon>
        <taxon>Gammaproteobacteria</taxon>
        <taxon>Enterobacterales</taxon>
        <taxon>Enterobacteriaceae</taxon>
        <taxon>Salmonella</taxon>
    </lineage>
</organism>
<evidence type="ECO:0000313" key="2">
    <source>
        <dbReference type="Proteomes" id="UP000004776"/>
    </source>
</evidence>
<reference evidence="1 2" key="1">
    <citation type="journal article" date="2011" name="BMC Genomics">
        <title>Genome sequencing reveals diversification of virulence factor content and possible host adaptation in distinct subpopulations of Salmonella enterica.</title>
        <authorList>
            <person name="den Bakker H.C."/>
            <person name="Moreno Switt A.I."/>
            <person name="Govoni G."/>
            <person name="Cummings C.A."/>
            <person name="Ranieri M.L."/>
            <person name="Degoricija L."/>
            <person name="Hoelzer K."/>
            <person name="Rodriguez-Rivera L.D."/>
            <person name="Brown S."/>
            <person name="Bolchacova E."/>
            <person name="Furtado M.R."/>
            <person name="Wiedmann M."/>
        </authorList>
    </citation>
    <scope>NUCLEOTIDE SEQUENCE [LARGE SCALE GENOMIC DNA]</scope>
    <source>
        <strain evidence="1 2">R8-2977</strain>
    </source>
</reference>
<dbReference type="EMBL" id="AFCW01000693">
    <property type="protein sequence ID" value="EHD04729.1"/>
    <property type="molecule type" value="Genomic_DNA"/>
</dbReference>
<sequence length="45" mass="5035">MVIGVKRPFSFFVRSVNNWSNGKFDPTPNDEIEAMPSSFLIANSS</sequence>
<dbReference type="Proteomes" id="UP000004776">
    <property type="component" value="Unassembled WGS sequence"/>
</dbReference>
<protein>
    <submittedName>
        <fullName evidence="1">Uncharacterized protein</fullName>
    </submittedName>
</protein>
<gene>
    <name evidence="1" type="ORF">LTSEURB_1714</name>
</gene>
<dbReference type="AlphaFoldDB" id="G5RTS7"/>
<proteinExistence type="predicted"/>